<name>A0A1F6NXZ7_9BACT</name>
<dbReference type="InterPro" id="IPR005794">
    <property type="entry name" value="Fmt"/>
</dbReference>
<dbReference type="Gene3D" id="3.40.50.12230">
    <property type="match status" value="1"/>
</dbReference>
<evidence type="ECO:0000313" key="9">
    <source>
        <dbReference type="Proteomes" id="UP000177907"/>
    </source>
</evidence>
<dbReference type="AlphaFoldDB" id="A0A1F6NXZ7"/>
<dbReference type="Proteomes" id="UP000177907">
    <property type="component" value="Unassembled WGS sequence"/>
</dbReference>
<dbReference type="EMBL" id="MFQZ01000001">
    <property type="protein sequence ID" value="OGH88593.1"/>
    <property type="molecule type" value="Genomic_DNA"/>
</dbReference>
<dbReference type="STRING" id="1798704.A3J93_00630"/>
<dbReference type="InterPro" id="IPR044135">
    <property type="entry name" value="Met-tRNA-FMT_C"/>
</dbReference>
<dbReference type="CDD" id="cd08704">
    <property type="entry name" value="Met_tRNA_FMT_C"/>
    <property type="match status" value="1"/>
</dbReference>
<comment type="catalytic activity">
    <reaction evidence="5">
        <text>L-methionyl-tRNA(fMet) + (6R)-10-formyltetrahydrofolate = N-formyl-L-methionyl-tRNA(fMet) + (6S)-5,6,7,8-tetrahydrofolate + H(+)</text>
        <dbReference type="Rhea" id="RHEA:24380"/>
        <dbReference type="Rhea" id="RHEA-COMP:9952"/>
        <dbReference type="Rhea" id="RHEA-COMP:9953"/>
        <dbReference type="ChEBI" id="CHEBI:15378"/>
        <dbReference type="ChEBI" id="CHEBI:57453"/>
        <dbReference type="ChEBI" id="CHEBI:78530"/>
        <dbReference type="ChEBI" id="CHEBI:78844"/>
        <dbReference type="ChEBI" id="CHEBI:195366"/>
        <dbReference type="EC" id="2.1.2.9"/>
    </reaction>
</comment>
<proteinExistence type="inferred from homology"/>
<comment type="caution">
    <text evidence="8">The sequence shown here is derived from an EMBL/GenBank/DDBJ whole genome shotgun (WGS) entry which is preliminary data.</text>
</comment>
<keyword evidence="3 5" id="KW-0808">Transferase</keyword>
<gene>
    <name evidence="5" type="primary">fmt</name>
    <name evidence="8" type="ORF">A3J93_00630</name>
</gene>
<dbReference type="PANTHER" id="PTHR11138">
    <property type="entry name" value="METHIONYL-TRNA FORMYLTRANSFERASE"/>
    <property type="match status" value="1"/>
</dbReference>
<feature type="binding site" evidence="5">
    <location>
        <begin position="108"/>
        <end position="111"/>
    </location>
    <ligand>
        <name>(6S)-5,6,7,8-tetrahydrofolate</name>
        <dbReference type="ChEBI" id="CHEBI:57453"/>
    </ligand>
</feature>
<dbReference type="PANTHER" id="PTHR11138:SF5">
    <property type="entry name" value="METHIONYL-TRNA FORMYLTRANSFERASE, MITOCHONDRIAL"/>
    <property type="match status" value="1"/>
</dbReference>
<dbReference type="GO" id="GO:0005829">
    <property type="term" value="C:cytosol"/>
    <property type="evidence" value="ECO:0007669"/>
    <property type="project" value="TreeGrafter"/>
</dbReference>
<feature type="domain" description="Formyl transferase N-terminal" evidence="6">
    <location>
        <begin position="1"/>
        <end position="176"/>
    </location>
</feature>
<sequence length="303" mass="34006">MKTAIAYFGTEQFAAEILTALIESDKFEIKFVVTQPDRPVGRKQELQKSPVKLVTEKFGIKIEQPDSLKNWKLEIGNWKLNIVCQYGLIIPKNIIDAPTLGSINVHPSLLPKYRGASPIQSAIINGETKTGVSIMIMDEKMDHGDILAQQEIAIAPDDTFPILHNKLLEIAKPLIVNTAQKWVEQKIKPIEQNHNEATFCKMFTRENGRIDWKKSAREIYNLYRGLQPWPGIFTTADGKRIKLLKIVLAKKSAGAGEIIFKNQKLFVGCGEGAIEILELQNEGKNALSATAWINGNKNINKFE</sequence>
<dbReference type="CDD" id="cd08646">
    <property type="entry name" value="FMT_core_Met-tRNA-FMT_N"/>
    <property type="match status" value="1"/>
</dbReference>
<dbReference type="SUPFAM" id="SSF50486">
    <property type="entry name" value="FMT C-terminal domain-like"/>
    <property type="match status" value="1"/>
</dbReference>
<evidence type="ECO:0000313" key="8">
    <source>
        <dbReference type="EMBL" id="OGH88593.1"/>
    </source>
</evidence>
<dbReference type="Pfam" id="PF02911">
    <property type="entry name" value="Formyl_trans_C"/>
    <property type="match status" value="1"/>
</dbReference>
<dbReference type="InterPro" id="IPR002376">
    <property type="entry name" value="Formyl_transf_N"/>
</dbReference>
<dbReference type="EC" id="2.1.2.9" evidence="2 5"/>
<dbReference type="InterPro" id="IPR036477">
    <property type="entry name" value="Formyl_transf_N_sf"/>
</dbReference>
<dbReference type="InterPro" id="IPR005793">
    <property type="entry name" value="Formyl_trans_C"/>
</dbReference>
<keyword evidence="4 5" id="KW-0648">Protein biosynthesis</keyword>
<organism evidence="8 9">
    <name type="scientific">Candidatus Magasanikbacteria bacterium RIFOXYC2_FULL_42_28</name>
    <dbReference type="NCBI Taxonomy" id="1798704"/>
    <lineage>
        <taxon>Bacteria</taxon>
        <taxon>Candidatus Magasanikiibacteriota</taxon>
    </lineage>
</organism>
<dbReference type="GO" id="GO:0004479">
    <property type="term" value="F:methionyl-tRNA formyltransferase activity"/>
    <property type="evidence" value="ECO:0007669"/>
    <property type="project" value="UniProtKB-UniRule"/>
</dbReference>
<evidence type="ECO:0000256" key="3">
    <source>
        <dbReference type="ARBA" id="ARBA00022679"/>
    </source>
</evidence>
<evidence type="ECO:0000256" key="2">
    <source>
        <dbReference type="ARBA" id="ARBA00012261"/>
    </source>
</evidence>
<evidence type="ECO:0000259" key="6">
    <source>
        <dbReference type="Pfam" id="PF00551"/>
    </source>
</evidence>
<evidence type="ECO:0000256" key="4">
    <source>
        <dbReference type="ARBA" id="ARBA00022917"/>
    </source>
</evidence>
<dbReference type="HAMAP" id="MF_00182">
    <property type="entry name" value="Formyl_trans"/>
    <property type="match status" value="1"/>
</dbReference>
<feature type="domain" description="Formyl transferase C-terminal" evidence="7">
    <location>
        <begin position="204"/>
        <end position="296"/>
    </location>
</feature>
<dbReference type="Pfam" id="PF00551">
    <property type="entry name" value="Formyl_trans_N"/>
    <property type="match status" value="1"/>
</dbReference>
<evidence type="ECO:0000259" key="7">
    <source>
        <dbReference type="Pfam" id="PF02911"/>
    </source>
</evidence>
<evidence type="ECO:0000256" key="5">
    <source>
        <dbReference type="HAMAP-Rule" id="MF_00182"/>
    </source>
</evidence>
<reference evidence="8 9" key="1">
    <citation type="journal article" date="2016" name="Nat. Commun.">
        <title>Thousands of microbial genomes shed light on interconnected biogeochemical processes in an aquifer system.</title>
        <authorList>
            <person name="Anantharaman K."/>
            <person name="Brown C.T."/>
            <person name="Hug L.A."/>
            <person name="Sharon I."/>
            <person name="Castelle C.J."/>
            <person name="Probst A.J."/>
            <person name="Thomas B.C."/>
            <person name="Singh A."/>
            <person name="Wilkins M.J."/>
            <person name="Karaoz U."/>
            <person name="Brodie E.L."/>
            <person name="Williams K.H."/>
            <person name="Hubbard S.S."/>
            <person name="Banfield J.F."/>
        </authorList>
    </citation>
    <scope>NUCLEOTIDE SEQUENCE [LARGE SCALE GENOMIC DNA]</scope>
</reference>
<dbReference type="InterPro" id="IPR041711">
    <property type="entry name" value="Met-tRNA-FMT_N"/>
</dbReference>
<evidence type="ECO:0000256" key="1">
    <source>
        <dbReference type="ARBA" id="ARBA00010699"/>
    </source>
</evidence>
<accession>A0A1F6NXZ7</accession>
<dbReference type="InterPro" id="IPR011034">
    <property type="entry name" value="Formyl_transferase-like_C_sf"/>
</dbReference>
<comment type="function">
    <text evidence="5">Attaches a formyl group to the free amino group of methionyl-tRNA(fMet). The formyl group appears to play a dual role in the initiator identity of N-formylmethionyl-tRNA by promoting its recognition by IF2 and preventing the misappropriation of this tRNA by the elongation apparatus.</text>
</comment>
<comment type="similarity">
    <text evidence="1 5">Belongs to the Fmt family.</text>
</comment>
<dbReference type="SUPFAM" id="SSF53328">
    <property type="entry name" value="Formyltransferase"/>
    <property type="match status" value="1"/>
</dbReference>
<protein>
    <recommendedName>
        <fullName evidence="2 5">Methionyl-tRNA formyltransferase</fullName>
        <ecNumber evidence="2 5">2.1.2.9</ecNumber>
    </recommendedName>
</protein>
<dbReference type="NCBIfam" id="TIGR00460">
    <property type="entry name" value="fmt"/>
    <property type="match status" value="1"/>
</dbReference>